<dbReference type="EMBL" id="BJJW01000006">
    <property type="protein sequence ID" value="GDZ83930.1"/>
    <property type="molecule type" value="Genomic_DNA"/>
</dbReference>
<keyword evidence="12 17" id="KW-0573">Peptidoglycan synthesis</keyword>
<evidence type="ECO:0000256" key="8">
    <source>
        <dbReference type="ARBA" id="ARBA00022598"/>
    </source>
</evidence>
<reference evidence="21 22" key="1">
    <citation type="submission" date="2019-04" db="EMBL/GenBank/DDBJ databases">
        <title>A pseudo-fructophilic Leuconostoc citreum strain F192-5 isolated from peel of satsuma mandarin: the first report for isolation and characterization of strain-dependent fructophilic-like characteristics.</title>
        <authorList>
            <person name="Maeno S."/>
            <person name="Tanizawa Y."/>
            <person name="Kajikawa A."/>
            <person name="Kanesaki Y."/>
            <person name="Kubota E."/>
            <person name="Arita M."/>
            <person name="Leon D."/>
            <person name="Endo A."/>
        </authorList>
    </citation>
    <scope>NUCLEOTIDE SEQUENCE [LARGE SCALE GENOMIC DNA]</scope>
    <source>
        <strain evidence="21 22">F192-5</strain>
    </source>
</reference>
<evidence type="ECO:0000313" key="22">
    <source>
        <dbReference type="Proteomes" id="UP000323274"/>
    </source>
</evidence>
<dbReference type="SUPFAM" id="SSF53244">
    <property type="entry name" value="MurD-like peptide ligases, peptide-binding domain"/>
    <property type="match status" value="1"/>
</dbReference>
<dbReference type="Pfam" id="PF02875">
    <property type="entry name" value="Mur_ligase_C"/>
    <property type="match status" value="1"/>
</dbReference>
<evidence type="ECO:0000259" key="19">
    <source>
        <dbReference type="Pfam" id="PF02875"/>
    </source>
</evidence>
<comment type="caution">
    <text evidence="21">The sequence shown here is derived from an EMBL/GenBank/DDBJ whole genome shotgun (WGS) entry which is preliminary data.</text>
</comment>
<feature type="domain" description="Mur ligase central" evidence="20">
    <location>
        <begin position="116"/>
        <end position="288"/>
    </location>
</feature>
<dbReference type="GO" id="GO:0008764">
    <property type="term" value="F:UDP-N-acetylmuramoylalanine-D-glutamate ligase activity"/>
    <property type="evidence" value="ECO:0007669"/>
    <property type="project" value="UniProtKB-UniRule"/>
</dbReference>
<comment type="catalytic activity">
    <reaction evidence="16 17 18">
        <text>UDP-N-acetyl-alpha-D-muramoyl-L-alanine + D-glutamate + ATP = UDP-N-acetyl-alpha-D-muramoyl-L-alanyl-D-glutamate + ADP + phosphate + H(+)</text>
        <dbReference type="Rhea" id="RHEA:16429"/>
        <dbReference type="ChEBI" id="CHEBI:15378"/>
        <dbReference type="ChEBI" id="CHEBI:29986"/>
        <dbReference type="ChEBI" id="CHEBI:30616"/>
        <dbReference type="ChEBI" id="CHEBI:43474"/>
        <dbReference type="ChEBI" id="CHEBI:83898"/>
        <dbReference type="ChEBI" id="CHEBI:83900"/>
        <dbReference type="ChEBI" id="CHEBI:456216"/>
        <dbReference type="EC" id="6.3.2.9"/>
    </reaction>
</comment>
<dbReference type="GO" id="GO:0071555">
    <property type="term" value="P:cell wall organization"/>
    <property type="evidence" value="ECO:0007669"/>
    <property type="project" value="UniProtKB-KW"/>
</dbReference>
<dbReference type="Gene3D" id="3.40.1190.10">
    <property type="entry name" value="Mur-like, catalytic domain"/>
    <property type="match status" value="1"/>
</dbReference>
<evidence type="ECO:0000256" key="5">
    <source>
        <dbReference type="ARBA" id="ARBA00012212"/>
    </source>
</evidence>
<evidence type="ECO:0000256" key="7">
    <source>
        <dbReference type="ARBA" id="ARBA00022490"/>
    </source>
</evidence>
<evidence type="ECO:0000256" key="1">
    <source>
        <dbReference type="ARBA" id="ARBA00002734"/>
    </source>
</evidence>
<keyword evidence="10 17" id="KW-0067">ATP-binding</keyword>
<protein>
    <recommendedName>
        <fullName evidence="6 17">UDP-N-acetylmuramoylalanine--D-glutamate ligase</fullName>
        <ecNumber evidence="5 17">6.3.2.9</ecNumber>
    </recommendedName>
    <alternativeName>
        <fullName evidence="15 17">D-glutamic acid-adding enzyme</fullName>
    </alternativeName>
    <alternativeName>
        <fullName evidence="14 17">UDP-N-acetylmuramoyl-L-alanyl-D-glutamate synthetase</fullName>
    </alternativeName>
</protein>
<dbReference type="HAMAP" id="MF_00639">
    <property type="entry name" value="MurD"/>
    <property type="match status" value="1"/>
</dbReference>
<dbReference type="GO" id="GO:0005524">
    <property type="term" value="F:ATP binding"/>
    <property type="evidence" value="ECO:0007669"/>
    <property type="project" value="UniProtKB-UniRule"/>
</dbReference>
<evidence type="ECO:0000256" key="12">
    <source>
        <dbReference type="ARBA" id="ARBA00022984"/>
    </source>
</evidence>
<dbReference type="EC" id="6.3.2.9" evidence="5 17"/>
<dbReference type="InterPro" id="IPR036565">
    <property type="entry name" value="Mur-like_cat_sf"/>
</dbReference>
<sequence length="449" mass="48471">MKIQDFKNKKVMVFGWARSGKAAAQRLVELSAIVTVVNGGAFDTEETIYQKLLAAGVTFINHDDDQAIDKSFDFLVKNPGIPYETAIVKKALVLDIPVLTEVEVALSSFDGRLIAVTGSNGKTTTTSLIRDMLKASGQTVTTAGNIGTPVSEVVGPLTSQDTLLLELSSFQLMGLPDIKPDIALITNIFANHLDYHGDRAHYVAAKYQITKNQTANQKLILNADGADTPDFAAKTQAQVVLFSRDNSSDMAWTDGHDLIIEGEHVMPLTAIKLVGPHNLENILAAITVSKIAGVTNEAIKSVLEVFGGVPHRLQYLLTENGVRYYNDSKATDIEATQTALDSFHEPTIWLAGGLDRGDDLTRLIPNLSHVKLVIAFGETQQKVVAIARQAHKPVITVTSVKEAVPVAISSSSAGDVVLLSPAAASWDQYPNFEVRGDEFVNELKENLGV</sequence>
<keyword evidence="8 17" id="KW-0436">Ligase</keyword>
<dbReference type="Pfam" id="PF08245">
    <property type="entry name" value="Mur_ligase_M"/>
    <property type="match status" value="1"/>
</dbReference>
<keyword evidence="11 17" id="KW-0133">Cell shape</keyword>
<evidence type="ECO:0000256" key="18">
    <source>
        <dbReference type="RuleBase" id="RU003664"/>
    </source>
</evidence>
<comment type="pathway">
    <text evidence="3 17 18">Cell wall biogenesis; peptidoglycan biosynthesis.</text>
</comment>
<evidence type="ECO:0000256" key="13">
    <source>
        <dbReference type="ARBA" id="ARBA00023316"/>
    </source>
</evidence>
<evidence type="ECO:0000256" key="11">
    <source>
        <dbReference type="ARBA" id="ARBA00022960"/>
    </source>
</evidence>
<dbReference type="InterPro" id="IPR004101">
    <property type="entry name" value="Mur_ligase_C"/>
</dbReference>
<keyword evidence="17 18" id="KW-0132">Cell division</keyword>
<evidence type="ECO:0000256" key="10">
    <source>
        <dbReference type="ARBA" id="ARBA00022840"/>
    </source>
</evidence>
<dbReference type="Proteomes" id="UP000323274">
    <property type="component" value="Unassembled WGS sequence"/>
</dbReference>
<evidence type="ECO:0000313" key="21">
    <source>
        <dbReference type="EMBL" id="GDZ83930.1"/>
    </source>
</evidence>
<evidence type="ECO:0000256" key="16">
    <source>
        <dbReference type="ARBA" id="ARBA00047632"/>
    </source>
</evidence>
<comment type="subcellular location">
    <subcellularLocation>
        <location evidence="2 17 18">Cytoplasm</location>
    </subcellularLocation>
</comment>
<dbReference type="InterPro" id="IPR005762">
    <property type="entry name" value="MurD"/>
</dbReference>
<dbReference type="GO" id="GO:0009252">
    <property type="term" value="P:peptidoglycan biosynthetic process"/>
    <property type="evidence" value="ECO:0007669"/>
    <property type="project" value="UniProtKB-UniRule"/>
</dbReference>
<evidence type="ECO:0000256" key="15">
    <source>
        <dbReference type="ARBA" id="ARBA00032324"/>
    </source>
</evidence>
<keyword evidence="13 17" id="KW-0961">Cell wall biogenesis/degradation</keyword>
<evidence type="ECO:0000256" key="17">
    <source>
        <dbReference type="HAMAP-Rule" id="MF_00639"/>
    </source>
</evidence>
<dbReference type="SUPFAM" id="SSF51984">
    <property type="entry name" value="MurCD N-terminal domain"/>
    <property type="match status" value="1"/>
</dbReference>
<proteinExistence type="inferred from homology"/>
<evidence type="ECO:0000256" key="14">
    <source>
        <dbReference type="ARBA" id="ARBA00030398"/>
    </source>
</evidence>
<organism evidence="21 22">
    <name type="scientific">Leuconostoc citreum</name>
    <dbReference type="NCBI Taxonomy" id="33964"/>
    <lineage>
        <taxon>Bacteria</taxon>
        <taxon>Bacillati</taxon>
        <taxon>Bacillota</taxon>
        <taxon>Bacilli</taxon>
        <taxon>Lactobacillales</taxon>
        <taxon>Lactobacillaceae</taxon>
        <taxon>Leuconostoc</taxon>
    </lineage>
</organism>
<dbReference type="PANTHER" id="PTHR43692">
    <property type="entry name" value="UDP-N-ACETYLMURAMOYLALANINE--D-GLUTAMATE LIGASE"/>
    <property type="match status" value="1"/>
</dbReference>
<name>A0A5A5TYH8_LEUCI</name>
<comment type="similarity">
    <text evidence="4 17">Belongs to the MurCDEF family.</text>
</comment>
<dbReference type="PANTHER" id="PTHR43692:SF1">
    <property type="entry name" value="UDP-N-ACETYLMURAMOYLALANINE--D-GLUTAMATE LIGASE"/>
    <property type="match status" value="1"/>
</dbReference>
<feature type="domain" description="Mur ligase C-terminal" evidence="19">
    <location>
        <begin position="311"/>
        <end position="422"/>
    </location>
</feature>
<evidence type="ECO:0000256" key="4">
    <source>
        <dbReference type="ARBA" id="ARBA00010416"/>
    </source>
</evidence>
<comment type="function">
    <text evidence="1 17 18">Cell wall formation. Catalyzes the addition of glutamate to the nucleotide precursor UDP-N-acetylmuramoyl-L-alanine (UMA).</text>
</comment>
<evidence type="ECO:0000256" key="9">
    <source>
        <dbReference type="ARBA" id="ARBA00022741"/>
    </source>
</evidence>
<dbReference type="UniPathway" id="UPA00219"/>
<evidence type="ECO:0000259" key="20">
    <source>
        <dbReference type="Pfam" id="PF08245"/>
    </source>
</evidence>
<feature type="binding site" evidence="17">
    <location>
        <begin position="118"/>
        <end position="124"/>
    </location>
    <ligand>
        <name>ATP</name>
        <dbReference type="ChEBI" id="CHEBI:30616"/>
    </ligand>
</feature>
<dbReference type="GO" id="GO:0008360">
    <property type="term" value="P:regulation of cell shape"/>
    <property type="evidence" value="ECO:0007669"/>
    <property type="project" value="UniProtKB-KW"/>
</dbReference>
<dbReference type="Gene3D" id="3.90.190.20">
    <property type="entry name" value="Mur ligase, C-terminal domain"/>
    <property type="match status" value="1"/>
</dbReference>
<keyword evidence="9 17" id="KW-0547">Nucleotide-binding</keyword>
<dbReference type="InterPro" id="IPR013221">
    <property type="entry name" value="Mur_ligase_cen"/>
</dbReference>
<gene>
    <name evidence="17 21" type="primary">murD</name>
    <name evidence="21" type="ORF">LCIT_11720</name>
</gene>
<dbReference type="RefSeq" id="WP_149334459.1">
    <property type="nucleotide sequence ID" value="NZ_BJJW01000006.1"/>
</dbReference>
<accession>A0A5A5TYH8</accession>
<dbReference type="GO" id="GO:0005737">
    <property type="term" value="C:cytoplasm"/>
    <property type="evidence" value="ECO:0007669"/>
    <property type="project" value="UniProtKB-SubCell"/>
</dbReference>
<dbReference type="AlphaFoldDB" id="A0A5A5TYH8"/>
<dbReference type="InterPro" id="IPR036615">
    <property type="entry name" value="Mur_ligase_C_dom_sf"/>
</dbReference>
<dbReference type="SUPFAM" id="SSF53623">
    <property type="entry name" value="MurD-like peptide ligases, catalytic domain"/>
    <property type="match status" value="1"/>
</dbReference>
<dbReference type="Gene3D" id="3.40.50.720">
    <property type="entry name" value="NAD(P)-binding Rossmann-like Domain"/>
    <property type="match status" value="1"/>
</dbReference>
<dbReference type="GO" id="GO:0051301">
    <property type="term" value="P:cell division"/>
    <property type="evidence" value="ECO:0007669"/>
    <property type="project" value="UniProtKB-KW"/>
</dbReference>
<evidence type="ECO:0000256" key="3">
    <source>
        <dbReference type="ARBA" id="ARBA00004752"/>
    </source>
</evidence>
<dbReference type="NCBIfam" id="TIGR01087">
    <property type="entry name" value="murD"/>
    <property type="match status" value="1"/>
</dbReference>
<keyword evidence="17 18" id="KW-0131">Cell cycle</keyword>
<keyword evidence="7 17" id="KW-0963">Cytoplasm</keyword>
<evidence type="ECO:0000256" key="2">
    <source>
        <dbReference type="ARBA" id="ARBA00004496"/>
    </source>
</evidence>
<evidence type="ECO:0000256" key="6">
    <source>
        <dbReference type="ARBA" id="ARBA00015655"/>
    </source>
</evidence>